<evidence type="ECO:0008006" key="3">
    <source>
        <dbReference type="Google" id="ProtNLM"/>
    </source>
</evidence>
<accession>A0A2V1CWL8</accession>
<protein>
    <recommendedName>
        <fullName evidence="3">Myb-like domain-containing protein</fullName>
    </recommendedName>
</protein>
<evidence type="ECO:0000313" key="2">
    <source>
        <dbReference type="Proteomes" id="UP000244855"/>
    </source>
</evidence>
<dbReference type="EMBL" id="KZ806712">
    <property type="protein sequence ID" value="PVH90106.1"/>
    <property type="molecule type" value="Genomic_DNA"/>
</dbReference>
<dbReference type="Proteomes" id="UP000244855">
    <property type="component" value="Unassembled WGS sequence"/>
</dbReference>
<proteinExistence type="predicted"/>
<keyword evidence="2" id="KW-1185">Reference proteome</keyword>
<sequence>MSDDHRRCPGYRSHGFESSLIVFETAVRENDILGSTATKTVMSHISALLGGSHCPSALSPSLSSAASLFLCVSVVMAGKKWEDDETELLLKLLSEGREHQEIADALTAKSPRCRRSVGSVRGKKTTLERGRLLAPIKTKPRHQKCEAYEEVDVLVLR</sequence>
<dbReference type="AlphaFoldDB" id="A0A2V1CWL8"/>
<name>A0A2V1CWL8_9PLEO</name>
<gene>
    <name evidence="1" type="ORF">DM02DRAFT_621161</name>
</gene>
<reference evidence="1 2" key="1">
    <citation type="journal article" date="2018" name="Sci. Rep.">
        <title>Comparative genomics provides insights into the lifestyle and reveals functional heterogeneity of dark septate endophytic fungi.</title>
        <authorList>
            <person name="Knapp D.G."/>
            <person name="Nemeth J.B."/>
            <person name="Barry K."/>
            <person name="Hainaut M."/>
            <person name="Henrissat B."/>
            <person name="Johnson J."/>
            <person name="Kuo A."/>
            <person name="Lim J.H.P."/>
            <person name="Lipzen A."/>
            <person name="Nolan M."/>
            <person name="Ohm R.A."/>
            <person name="Tamas L."/>
            <person name="Grigoriev I.V."/>
            <person name="Spatafora J.W."/>
            <person name="Nagy L.G."/>
            <person name="Kovacs G.M."/>
        </authorList>
    </citation>
    <scope>NUCLEOTIDE SEQUENCE [LARGE SCALE GENOMIC DNA]</scope>
    <source>
        <strain evidence="1 2">DSE2036</strain>
    </source>
</reference>
<organism evidence="1 2">
    <name type="scientific">Periconia macrospinosa</name>
    <dbReference type="NCBI Taxonomy" id="97972"/>
    <lineage>
        <taxon>Eukaryota</taxon>
        <taxon>Fungi</taxon>
        <taxon>Dikarya</taxon>
        <taxon>Ascomycota</taxon>
        <taxon>Pezizomycotina</taxon>
        <taxon>Dothideomycetes</taxon>
        <taxon>Pleosporomycetidae</taxon>
        <taxon>Pleosporales</taxon>
        <taxon>Massarineae</taxon>
        <taxon>Periconiaceae</taxon>
        <taxon>Periconia</taxon>
    </lineage>
</organism>
<evidence type="ECO:0000313" key="1">
    <source>
        <dbReference type="EMBL" id="PVH90106.1"/>
    </source>
</evidence>